<protein>
    <submittedName>
        <fullName evidence="2">Uncharacterized protein</fullName>
    </submittedName>
</protein>
<sequence>MASSSFFSCVPWPCSSSTGTHAGAQAPPDNPDNAHPHRGDVGVVGDAVVARAALHALPVVIVAQVCRSRSMSLRAAQVPPAAGRVLRGGCEILDGVARRSGPEVTRRKEVVVWPAVCKRPVRQPGASCQTNGQQQRRAAASIVRSRRLGRRRRVTFGIIAPLAASGVPGKHSRLCHPWLPDTRLLIGPGGLGIAGHVTGQADVRVERAVARRPDP</sequence>
<dbReference type="Proteomes" id="UP000314294">
    <property type="component" value="Unassembled WGS sequence"/>
</dbReference>
<evidence type="ECO:0000313" key="3">
    <source>
        <dbReference type="Proteomes" id="UP000314294"/>
    </source>
</evidence>
<evidence type="ECO:0000313" key="2">
    <source>
        <dbReference type="EMBL" id="TNN46760.1"/>
    </source>
</evidence>
<keyword evidence="3" id="KW-1185">Reference proteome</keyword>
<dbReference type="AlphaFoldDB" id="A0A4Z2G0S0"/>
<evidence type="ECO:0000256" key="1">
    <source>
        <dbReference type="SAM" id="MobiDB-lite"/>
    </source>
</evidence>
<feature type="region of interest" description="Disordered" evidence="1">
    <location>
        <begin position="18"/>
        <end position="39"/>
    </location>
</feature>
<reference evidence="2 3" key="1">
    <citation type="submission" date="2019-03" db="EMBL/GenBank/DDBJ databases">
        <title>First draft genome of Liparis tanakae, snailfish: a comprehensive survey of snailfish specific genes.</title>
        <authorList>
            <person name="Kim W."/>
            <person name="Song I."/>
            <person name="Jeong J.-H."/>
            <person name="Kim D."/>
            <person name="Kim S."/>
            <person name="Ryu S."/>
            <person name="Song J.Y."/>
            <person name="Lee S.K."/>
        </authorList>
    </citation>
    <scope>NUCLEOTIDE SEQUENCE [LARGE SCALE GENOMIC DNA]</scope>
    <source>
        <tissue evidence="2">Muscle</tissue>
    </source>
</reference>
<gene>
    <name evidence="2" type="ORF">EYF80_043045</name>
</gene>
<dbReference type="EMBL" id="SRLO01000775">
    <property type="protein sequence ID" value="TNN46760.1"/>
    <property type="molecule type" value="Genomic_DNA"/>
</dbReference>
<name>A0A4Z2G0S0_9TELE</name>
<proteinExistence type="predicted"/>
<organism evidence="2 3">
    <name type="scientific">Liparis tanakae</name>
    <name type="common">Tanaka's snailfish</name>
    <dbReference type="NCBI Taxonomy" id="230148"/>
    <lineage>
        <taxon>Eukaryota</taxon>
        <taxon>Metazoa</taxon>
        <taxon>Chordata</taxon>
        <taxon>Craniata</taxon>
        <taxon>Vertebrata</taxon>
        <taxon>Euteleostomi</taxon>
        <taxon>Actinopterygii</taxon>
        <taxon>Neopterygii</taxon>
        <taxon>Teleostei</taxon>
        <taxon>Neoteleostei</taxon>
        <taxon>Acanthomorphata</taxon>
        <taxon>Eupercaria</taxon>
        <taxon>Perciformes</taxon>
        <taxon>Cottioidei</taxon>
        <taxon>Cottales</taxon>
        <taxon>Liparidae</taxon>
        <taxon>Liparis</taxon>
    </lineage>
</organism>
<comment type="caution">
    <text evidence="2">The sequence shown here is derived from an EMBL/GenBank/DDBJ whole genome shotgun (WGS) entry which is preliminary data.</text>
</comment>
<accession>A0A4Z2G0S0</accession>